<feature type="region of interest" description="Disordered" evidence="1">
    <location>
        <begin position="368"/>
        <end position="398"/>
    </location>
</feature>
<protein>
    <submittedName>
        <fullName evidence="2">Uncharacterized protein</fullName>
    </submittedName>
</protein>
<dbReference type="AlphaFoldDB" id="A0A315UX21"/>
<keyword evidence="3" id="KW-1185">Reference proteome</keyword>
<dbReference type="Proteomes" id="UP000250572">
    <property type="component" value="Unassembled WGS sequence"/>
</dbReference>
<name>A0A315UX21_GAMAF</name>
<accession>A0A315UX21</accession>
<evidence type="ECO:0000313" key="3">
    <source>
        <dbReference type="Proteomes" id="UP000250572"/>
    </source>
</evidence>
<sequence>MILTAPSPCLPSAATVQQLFSVARDADIIPDISLDPVLTTFLSLDSAAALQHRYSFLQRGMSGEQQEAFHLNLTAQLSGYRVANGGVGVVALALSLLFDQVAQHVRAAASPQGSEVPRLFGISTSSRIGSMIHGYLRLVPAIANDEEKMAEAAELYDAWLNLELIDHYERMTTKKRMSTEAMRQWLAGAAFHLHLRIHQVRLHSVPSGSIESLRLSYKTGLRRLVSGYVAYLRKNILETEAGGTLEPKRGSVENSNASSIGNVTAHPADAKTNSTAGDQRSCGQLVGRNASAAPCFSQPGLLVIEPQREVGHGVRHRPCESAAIQEALVTRIMKAQDLQRNRNFFLYPEKVLRGLLRQKQHFELRANRAERNDPSGSQPQSVSPTFHSENNKLQIMDT</sequence>
<evidence type="ECO:0000313" key="2">
    <source>
        <dbReference type="EMBL" id="PWA15652.1"/>
    </source>
</evidence>
<gene>
    <name evidence="2" type="ORF">CCH79_00020654</name>
</gene>
<dbReference type="EMBL" id="NHOQ01002628">
    <property type="protein sequence ID" value="PWA15652.1"/>
    <property type="molecule type" value="Genomic_DNA"/>
</dbReference>
<comment type="caution">
    <text evidence="2">The sequence shown here is derived from an EMBL/GenBank/DDBJ whole genome shotgun (WGS) entry which is preliminary data.</text>
</comment>
<reference evidence="2 3" key="1">
    <citation type="journal article" date="2018" name="G3 (Bethesda)">
        <title>A High-Quality Reference Genome for the Invasive Mosquitofish Gambusia affinis Using a Chicago Library.</title>
        <authorList>
            <person name="Hoffberg S.L."/>
            <person name="Troendle N.J."/>
            <person name="Glenn T.C."/>
            <person name="Mahmud O."/>
            <person name="Louha S."/>
            <person name="Chalopin D."/>
            <person name="Bennetzen J.L."/>
            <person name="Mauricio R."/>
        </authorList>
    </citation>
    <scope>NUCLEOTIDE SEQUENCE [LARGE SCALE GENOMIC DNA]</scope>
    <source>
        <strain evidence="2">NE01/NJP1002.9</strain>
        <tissue evidence="2">Muscle</tissue>
    </source>
</reference>
<proteinExistence type="predicted"/>
<evidence type="ECO:0000256" key="1">
    <source>
        <dbReference type="SAM" id="MobiDB-lite"/>
    </source>
</evidence>
<organism evidence="2 3">
    <name type="scientific">Gambusia affinis</name>
    <name type="common">Western mosquitofish</name>
    <name type="synonym">Heterandria affinis</name>
    <dbReference type="NCBI Taxonomy" id="33528"/>
    <lineage>
        <taxon>Eukaryota</taxon>
        <taxon>Metazoa</taxon>
        <taxon>Chordata</taxon>
        <taxon>Craniata</taxon>
        <taxon>Vertebrata</taxon>
        <taxon>Euteleostomi</taxon>
        <taxon>Actinopterygii</taxon>
        <taxon>Neopterygii</taxon>
        <taxon>Teleostei</taxon>
        <taxon>Neoteleostei</taxon>
        <taxon>Acanthomorphata</taxon>
        <taxon>Ovalentaria</taxon>
        <taxon>Atherinomorphae</taxon>
        <taxon>Cyprinodontiformes</taxon>
        <taxon>Poeciliidae</taxon>
        <taxon>Poeciliinae</taxon>
        <taxon>Gambusia</taxon>
    </lineage>
</organism>
<feature type="compositionally biased region" description="Polar residues" evidence="1">
    <location>
        <begin position="374"/>
        <end position="398"/>
    </location>
</feature>